<evidence type="ECO:0000256" key="1">
    <source>
        <dbReference type="SAM" id="Phobius"/>
    </source>
</evidence>
<keyword evidence="2" id="KW-1185">Reference proteome</keyword>
<keyword evidence="1" id="KW-0472">Membrane</keyword>
<dbReference type="WBParaSite" id="SPAL_0001584100.1">
    <property type="protein sequence ID" value="SPAL_0001584100.1"/>
    <property type="gene ID" value="SPAL_0001584100"/>
</dbReference>
<keyword evidence="1" id="KW-1133">Transmembrane helix</keyword>
<dbReference type="Proteomes" id="UP000046392">
    <property type="component" value="Unplaced"/>
</dbReference>
<dbReference type="AlphaFoldDB" id="A0A0N5CD96"/>
<reference evidence="3" key="1">
    <citation type="submission" date="2017-02" db="UniProtKB">
        <authorList>
            <consortium name="WormBaseParasite"/>
        </authorList>
    </citation>
    <scope>IDENTIFICATION</scope>
</reference>
<evidence type="ECO:0000313" key="3">
    <source>
        <dbReference type="WBParaSite" id="SPAL_0001584100.1"/>
    </source>
</evidence>
<feature type="transmembrane region" description="Helical" evidence="1">
    <location>
        <begin position="6"/>
        <end position="25"/>
    </location>
</feature>
<keyword evidence="1" id="KW-0812">Transmembrane</keyword>
<organism evidence="2 3">
    <name type="scientific">Strongyloides papillosus</name>
    <name type="common">Intestinal threadworm</name>
    <dbReference type="NCBI Taxonomy" id="174720"/>
    <lineage>
        <taxon>Eukaryota</taxon>
        <taxon>Metazoa</taxon>
        <taxon>Ecdysozoa</taxon>
        <taxon>Nematoda</taxon>
        <taxon>Chromadorea</taxon>
        <taxon>Rhabditida</taxon>
        <taxon>Tylenchina</taxon>
        <taxon>Panagrolaimomorpha</taxon>
        <taxon>Strongyloidoidea</taxon>
        <taxon>Strongyloididae</taxon>
        <taxon>Strongyloides</taxon>
    </lineage>
</organism>
<evidence type="ECO:0000313" key="2">
    <source>
        <dbReference type="Proteomes" id="UP000046392"/>
    </source>
</evidence>
<accession>A0A0N5CD96</accession>
<sequence>MAKTILYITVFMIMMHMTMSWVSPVRRTLDEEMIRRFFDNLNNPSSYHPKAIKRGCYINAGLSHGCDIANMMQDKFDYNKFQSFAGPGK</sequence>
<proteinExistence type="predicted"/>
<name>A0A0N5CD96_STREA</name>
<protein>
    <submittedName>
        <fullName evidence="3">SCP domain-containing protein</fullName>
    </submittedName>
</protein>